<organism evidence="3 4">
    <name type="scientific">Pseudoalteromonas aurantia</name>
    <dbReference type="NCBI Taxonomy" id="43654"/>
    <lineage>
        <taxon>Bacteria</taxon>
        <taxon>Pseudomonadati</taxon>
        <taxon>Pseudomonadota</taxon>
        <taxon>Gammaproteobacteria</taxon>
        <taxon>Alteromonadales</taxon>
        <taxon>Pseudoalteromonadaceae</taxon>
        <taxon>Pseudoalteromonas</taxon>
    </lineage>
</organism>
<sequence>MVNGQDLKAMRVQAGITQGEMARKLGCDRKTIINYEVGVSDIRVTRMFIWLKSCKVDTRALLMQVKQIREQAKENGKAKLQDAISIFLVTIQLWVPEVIAPIYLVVLAIAYVVSLCKKNINIMHISLLLLILNIVEYIIFTTGLIELIKPETGSLIRGSIMFGVQFLISSLAVLLFIFRVQLSRVISKSGEISLTIFDGVFHWVFIYTSFIYFMALVEHIAWSHYEMRYLTVIYDHFEGLVYLAWVVSCILLFNMMSFNNERTDPTKQMSE</sequence>
<feature type="transmembrane region" description="Helical" evidence="1">
    <location>
        <begin position="127"/>
        <end position="148"/>
    </location>
</feature>
<dbReference type="Proteomes" id="UP000307164">
    <property type="component" value="Unassembled WGS sequence"/>
</dbReference>
<name>A0ABY2W2K9_9GAMM</name>
<keyword evidence="1" id="KW-1133">Transmembrane helix</keyword>
<dbReference type="EMBL" id="PNBW01000007">
    <property type="protein sequence ID" value="TMO78737.1"/>
    <property type="molecule type" value="Genomic_DNA"/>
</dbReference>
<dbReference type="SMART" id="SM00530">
    <property type="entry name" value="HTH_XRE"/>
    <property type="match status" value="1"/>
</dbReference>
<feature type="transmembrane region" description="Helical" evidence="1">
    <location>
        <begin position="98"/>
        <end position="115"/>
    </location>
</feature>
<evidence type="ECO:0000313" key="4">
    <source>
        <dbReference type="Proteomes" id="UP000307164"/>
    </source>
</evidence>
<dbReference type="CDD" id="cd00093">
    <property type="entry name" value="HTH_XRE"/>
    <property type="match status" value="1"/>
</dbReference>
<evidence type="ECO:0000259" key="2">
    <source>
        <dbReference type="PROSITE" id="PS50943"/>
    </source>
</evidence>
<dbReference type="Gene3D" id="1.10.260.40">
    <property type="entry name" value="lambda repressor-like DNA-binding domains"/>
    <property type="match status" value="1"/>
</dbReference>
<feature type="transmembrane region" description="Helical" evidence="1">
    <location>
        <begin position="242"/>
        <end position="259"/>
    </location>
</feature>
<feature type="transmembrane region" description="Helical" evidence="1">
    <location>
        <begin position="200"/>
        <end position="222"/>
    </location>
</feature>
<dbReference type="InterPro" id="IPR001387">
    <property type="entry name" value="Cro/C1-type_HTH"/>
</dbReference>
<keyword evidence="1" id="KW-0812">Transmembrane</keyword>
<dbReference type="InterPro" id="IPR010982">
    <property type="entry name" value="Lambda_DNA-bd_dom_sf"/>
</dbReference>
<dbReference type="Pfam" id="PF01381">
    <property type="entry name" value="HTH_3"/>
    <property type="match status" value="1"/>
</dbReference>
<reference evidence="3 4" key="1">
    <citation type="submission" date="2018-01" db="EMBL/GenBank/DDBJ databases">
        <authorList>
            <person name="Paulsen S."/>
            <person name="Gram L.K."/>
        </authorList>
    </citation>
    <scope>NUCLEOTIDE SEQUENCE [LARGE SCALE GENOMIC DNA]</scope>
    <source>
        <strain evidence="3 4">S3895</strain>
    </source>
</reference>
<proteinExistence type="predicted"/>
<accession>A0ABY2W2K9</accession>
<dbReference type="SUPFAM" id="SSF47413">
    <property type="entry name" value="lambda repressor-like DNA-binding domains"/>
    <property type="match status" value="1"/>
</dbReference>
<evidence type="ECO:0000256" key="1">
    <source>
        <dbReference type="SAM" id="Phobius"/>
    </source>
</evidence>
<evidence type="ECO:0000313" key="3">
    <source>
        <dbReference type="EMBL" id="TMO78737.1"/>
    </source>
</evidence>
<reference evidence="4" key="2">
    <citation type="submission" date="2019-06" db="EMBL/GenBank/DDBJ databases">
        <title>Co-occurence of chitin degradation, pigmentation and bioactivity in marine Pseudoalteromonas.</title>
        <authorList>
            <person name="Sonnenschein E.C."/>
            <person name="Bech P.K."/>
        </authorList>
    </citation>
    <scope>NUCLEOTIDE SEQUENCE [LARGE SCALE GENOMIC DNA]</scope>
    <source>
        <strain evidence="4">S3895</strain>
    </source>
</reference>
<keyword evidence="4" id="KW-1185">Reference proteome</keyword>
<dbReference type="PROSITE" id="PS50943">
    <property type="entry name" value="HTH_CROC1"/>
    <property type="match status" value="1"/>
</dbReference>
<comment type="caution">
    <text evidence="3">The sequence shown here is derived from an EMBL/GenBank/DDBJ whole genome shotgun (WGS) entry which is preliminary data.</text>
</comment>
<protein>
    <recommendedName>
        <fullName evidence="2">HTH cro/C1-type domain-containing protein</fullName>
    </recommendedName>
</protein>
<feature type="domain" description="HTH cro/C1-type" evidence="2">
    <location>
        <begin position="7"/>
        <end position="61"/>
    </location>
</feature>
<gene>
    <name evidence="3" type="ORF">CWC20_00860</name>
</gene>
<feature type="transmembrane region" description="Helical" evidence="1">
    <location>
        <begin position="160"/>
        <end position="180"/>
    </location>
</feature>
<dbReference type="RefSeq" id="WP_138674482.1">
    <property type="nucleotide sequence ID" value="NZ_PNBW01000007.1"/>
</dbReference>
<keyword evidence="1" id="KW-0472">Membrane</keyword>